<evidence type="ECO:0000313" key="4">
    <source>
        <dbReference type="Proteomes" id="UP000288246"/>
    </source>
</evidence>
<dbReference type="RefSeq" id="WP_124342913.1">
    <property type="nucleotide sequence ID" value="NZ_BHYL01000146.1"/>
</dbReference>
<feature type="domain" description="CAAX prenyl protease 2/Lysostaphin resistance protein A-like" evidence="2">
    <location>
        <begin position="109"/>
        <end position="206"/>
    </location>
</feature>
<dbReference type="AlphaFoldDB" id="A0A401V0C8"/>
<feature type="transmembrane region" description="Helical" evidence="1">
    <location>
        <begin position="104"/>
        <end position="122"/>
    </location>
</feature>
<dbReference type="GO" id="GO:0080120">
    <property type="term" value="P:CAAX-box protein maturation"/>
    <property type="evidence" value="ECO:0007669"/>
    <property type="project" value="UniProtKB-ARBA"/>
</dbReference>
<feature type="transmembrane region" description="Helical" evidence="1">
    <location>
        <begin position="79"/>
        <end position="98"/>
    </location>
</feature>
<evidence type="ECO:0000259" key="2">
    <source>
        <dbReference type="Pfam" id="PF02517"/>
    </source>
</evidence>
<keyword evidence="1" id="KW-1133">Transmembrane helix</keyword>
<feature type="transmembrane region" description="Helical" evidence="1">
    <location>
        <begin position="143"/>
        <end position="163"/>
    </location>
</feature>
<name>A0A401V0C8_9CELL</name>
<keyword evidence="1" id="KW-0812">Transmembrane</keyword>
<feature type="transmembrane region" description="Helical" evidence="1">
    <location>
        <begin position="45"/>
        <end position="67"/>
    </location>
</feature>
<gene>
    <name evidence="3" type="ORF">CTKZ_19690</name>
</gene>
<organism evidence="3 4">
    <name type="scientific">Cellulomonas algicola</name>
    <dbReference type="NCBI Taxonomy" id="2071633"/>
    <lineage>
        <taxon>Bacteria</taxon>
        <taxon>Bacillati</taxon>
        <taxon>Actinomycetota</taxon>
        <taxon>Actinomycetes</taxon>
        <taxon>Micrococcales</taxon>
        <taxon>Cellulomonadaceae</taxon>
        <taxon>Cellulomonas</taxon>
    </lineage>
</organism>
<proteinExistence type="predicted"/>
<keyword evidence="4" id="KW-1185">Reference proteome</keyword>
<dbReference type="Pfam" id="PF02517">
    <property type="entry name" value="Rce1-like"/>
    <property type="match status" value="1"/>
</dbReference>
<comment type="caution">
    <text evidence="3">The sequence shown here is derived from an EMBL/GenBank/DDBJ whole genome shotgun (WGS) entry which is preliminary data.</text>
</comment>
<reference evidence="3 4" key="1">
    <citation type="submission" date="2018-11" db="EMBL/GenBank/DDBJ databases">
        <title>Draft genome sequence of Cellulomonas takizawaensis strain TKZ-21.</title>
        <authorList>
            <person name="Yamamura H."/>
            <person name="Hayashi T."/>
            <person name="Hamada M."/>
            <person name="Serisawa Y."/>
            <person name="Matsuyama K."/>
            <person name="Nakagawa Y."/>
            <person name="Otoguro M."/>
            <person name="Yanagida F."/>
            <person name="Hayakawa M."/>
        </authorList>
    </citation>
    <scope>NUCLEOTIDE SEQUENCE [LARGE SCALE GENOMIC DNA]</scope>
    <source>
        <strain evidence="3 4">TKZ-21</strain>
    </source>
</reference>
<keyword evidence="1" id="KW-0472">Membrane</keyword>
<dbReference type="GO" id="GO:0004175">
    <property type="term" value="F:endopeptidase activity"/>
    <property type="evidence" value="ECO:0007669"/>
    <property type="project" value="UniProtKB-ARBA"/>
</dbReference>
<dbReference type="InterPro" id="IPR003675">
    <property type="entry name" value="Rce1/LyrA-like_dom"/>
</dbReference>
<protein>
    <recommendedName>
        <fullName evidence="2">CAAX prenyl protease 2/Lysostaphin resistance protein A-like domain-containing protein</fullName>
    </recommendedName>
</protein>
<sequence>MRVQPRAWIGLAVWVLYGLVVVVVQKASRIPYTEFGESPSNLWRGAVLSLVVGAVVLAVVTTWLRWWPPALRERRTTRAKWTIIAPALLLVAVIGNLAGTRWSAVSLDFVVAALALGVFVGFTEELTTRGVLLVGLRGSTAEVWVALVSSLCFGLMHGINIVLGQSVADTIPQIGQAFLQGLTFYIVRRVTGSLVGAMVLHGAWDFSVFTLEQAGGTNPLAVLVIVAGVLSLVFFWFAARDADERTGDRERHTTPAAA</sequence>
<feature type="transmembrane region" description="Helical" evidence="1">
    <location>
        <begin position="7"/>
        <end position="25"/>
    </location>
</feature>
<evidence type="ECO:0000313" key="3">
    <source>
        <dbReference type="EMBL" id="GCD20407.1"/>
    </source>
</evidence>
<evidence type="ECO:0000256" key="1">
    <source>
        <dbReference type="SAM" id="Phobius"/>
    </source>
</evidence>
<dbReference type="OrthoDB" id="2222521at2"/>
<feature type="transmembrane region" description="Helical" evidence="1">
    <location>
        <begin position="220"/>
        <end position="239"/>
    </location>
</feature>
<dbReference type="Proteomes" id="UP000288246">
    <property type="component" value="Unassembled WGS sequence"/>
</dbReference>
<accession>A0A401V0C8</accession>
<dbReference type="EMBL" id="BHYL01000146">
    <property type="protein sequence ID" value="GCD20407.1"/>
    <property type="molecule type" value="Genomic_DNA"/>
</dbReference>